<proteinExistence type="predicted"/>
<dbReference type="Proteomes" id="UP000585614">
    <property type="component" value="Unassembled WGS sequence"/>
</dbReference>
<sequence>MCVQPVTENMGENMHCAQMCVCVCARVCVHVCMRASPGDFFWSSLFGLDLFRLGFSFRQCVQVKLWAPPSCAPDWSRGPSHSHCSGQGSSLLPGKSSGSHAGEAWVGSQEGTWPPPDYISYVNLLCITSLLWASFVLDVSRVPK</sequence>
<feature type="compositionally biased region" description="Low complexity" evidence="1">
    <location>
        <begin position="85"/>
        <end position="99"/>
    </location>
</feature>
<protein>
    <submittedName>
        <fullName evidence="2">Uncharacterized protein</fullName>
    </submittedName>
</protein>
<accession>A0A7J7XPJ6</accession>
<name>A0A7J7XPJ6_RHIFE</name>
<comment type="caution">
    <text evidence="2">The sequence shown here is derived from an EMBL/GenBank/DDBJ whole genome shotgun (WGS) entry which is preliminary data.</text>
</comment>
<evidence type="ECO:0000256" key="1">
    <source>
        <dbReference type="SAM" id="MobiDB-lite"/>
    </source>
</evidence>
<dbReference type="EMBL" id="JACAGC010000008">
    <property type="protein sequence ID" value="KAF6351627.1"/>
    <property type="molecule type" value="Genomic_DNA"/>
</dbReference>
<evidence type="ECO:0000313" key="2">
    <source>
        <dbReference type="EMBL" id="KAF6351627.1"/>
    </source>
</evidence>
<evidence type="ECO:0000313" key="3">
    <source>
        <dbReference type="Proteomes" id="UP000585614"/>
    </source>
</evidence>
<reference evidence="2 3" key="1">
    <citation type="journal article" date="2020" name="Nature">
        <title>Six reference-quality genomes reveal evolution of bat adaptations.</title>
        <authorList>
            <person name="Jebb D."/>
            <person name="Huang Z."/>
            <person name="Pippel M."/>
            <person name="Hughes G.M."/>
            <person name="Lavrichenko K."/>
            <person name="Devanna P."/>
            <person name="Winkler S."/>
            <person name="Jermiin L.S."/>
            <person name="Skirmuntt E.C."/>
            <person name="Katzourakis A."/>
            <person name="Burkitt-Gray L."/>
            <person name="Ray D.A."/>
            <person name="Sullivan K.A.M."/>
            <person name="Roscito J.G."/>
            <person name="Kirilenko B.M."/>
            <person name="Davalos L.M."/>
            <person name="Corthals A.P."/>
            <person name="Power M.L."/>
            <person name="Jones G."/>
            <person name="Ransome R.D."/>
            <person name="Dechmann D.K.N."/>
            <person name="Locatelli A.G."/>
            <person name="Puechmaille S.J."/>
            <person name="Fedrigo O."/>
            <person name="Jarvis E.D."/>
            <person name="Hiller M."/>
            <person name="Vernes S.C."/>
            <person name="Myers E.W."/>
            <person name="Teeling E.C."/>
        </authorList>
    </citation>
    <scope>NUCLEOTIDE SEQUENCE [LARGE SCALE GENOMIC DNA]</scope>
    <source>
        <strain evidence="2">MRhiFer1</strain>
        <tissue evidence="2">Lung</tissue>
    </source>
</reference>
<organism evidence="2 3">
    <name type="scientific">Rhinolophus ferrumequinum</name>
    <name type="common">Greater horseshoe bat</name>
    <dbReference type="NCBI Taxonomy" id="59479"/>
    <lineage>
        <taxon>Eukaryota</taxon>
        <taxon>Metazoa</taxon>
        <taxon>Chordata</taxon>
        <taxon>Craniata</taxon>
        <taxon>Vertebrata</taxon>
        <taxon>Euteleostomi</taxon>
        <taxon>Mammalia</taxon>
        <taxon>Eutheria</taxon>
        <taxon>Laurasiatheria</taxon>
        <taxon>Chiroptera</taxon>
        <taxon>Yinpterochiroptera</taxon>
        <taxon>Rhinolophoidea</taxon>
        <taxon>Rhinolophidae</taxon>
        <taxon>Rhinolophinae</taxon>
        <taxon>Rhinolophus</taxon>
    </lineage>
</organism>
<gene>
    <name evidence="2" type="ORF">mRhiFer1_010140</name>
</gene>
<feature type="region of interest" description="Disordered" evidence="1">
    <location>
        <begin position="82"/>
        <end position="107"/>
    </location>
</feature>
<dbReference type="AlphaFoldDB" id="A0A7J7XPJ6"/>